<dbReference type="Pfam" id="PF03799">
    <property type="entry name" value="FtsQ_DivIB_C"/>
    <property type="match status" value="1"/>
</dbReference>
<dbReference type="PANTHER" id="PTHR37820">
    <property type="entry name" value="CELL DIVISION PROTEIN DIVIB"/>
    <property type="match status" value="1"/>
</dbReference>
<evidence type="ECO:0000256" key="6">
    <source>
        <dbReference type="ARBA" id="ARBA00023136"/>
    </source>
</evidence>
<gene>
    <name evidence="10" type="primary">divIB</name>
    <name evidence="10" type="ORF">Psch_02865</name>
</gene>
<keyword evidence="5 8" id="KW-1133">Transmembrane helix</keyword>
<accession>A0A4Y7RA46</accession>
<evidence type="ECO:0000313" key="11">
    <source>
        <dbReference type="Proteomes" id="UP000298324"/>
    </source>
</evidence>
<evidence type="ECO:0000256" key="4">
    <source>
        <dbReference type="ARBA" id="ARBA00022692"/>
    </source>
</evidence>
<dbReference type="InterPro" id="IPR050487">
    <property type="entry name" value="FtsQ_DivIB"/>
</dbReference>
<dbReference type="PROSITE" id="PS51779">
    <property type="entry name" value="POTRA"/>
    <property type="match status" value="1"/>
</dbReference>
<keyword evidence="6 8" id="KW-0472">Membrane</keyword>
<keyword evidence="3 10" id="KW-0132">Cell division</keyword>
<dbReference type="InterPro" id="IPR034746">
    <property type="entry name" value="POTRA"/>
</dbReference>
<evidence type="ECO:0000259" key="9">
    <source>
        <dbReference type="PROSITE" id="PS51779"/>
    </source>
</evidence>
<dbReference type="InterPro" id="IPR005548">
    <property type="entry name" value="Cell_div_FtsQ/DivIB_C"/>
</dbReference>
<evidence type="ECO:0000256" key="7">
    <source>
        <dbReference type="ARBA" id="ARBA00023306"/>
    </source>
</evidence>
<dbReference type="PANTHER" id="PTHR37820:SF1">
    <property type="entry name" value="CELL DIVISION PROTEIN FTSQ"/>
    <property type="match status" value="1"/>
</dbReference>
<evidence type="ECO:0000256" key="1">
    <source>
        <dbReference type="ARBA" id="ARBA00004370"/>
    </source>
</evidence>
<evidence type="ECO:0000256" key="5">
    <source>
        <dbReference type="ARBA" id="ARBA00022989"/>
    </source>
</evidence>
<feature type="domain" description="POTRA" evidence="9">
    <location>
        <begin position="35"/>
        <end position="103"/>
    </location>
</feature>
<protein>
    <submittedName>
        <fullName evidence="10">Cell division protein DivIB</fullName>
    </submittedName>
</protein>
<reference evidence="10 11" key="1">
    <citation type="journal article" date="2018" name="Environ. Microbiol.">
        <title>Novel energy conservation strategies and behaviour of Pelotomaculum schinkii driving syntrophic propionate catabolism.</title>
        <authorList>
            <person name="Hidalgo-Ahumada C.A.P."/>
            <person name="Nobu M.K."/>
            <person name="Narihiro T."/>
            <person name="Tamaki H."/>
            <person name="Liu W.T."/>
            <person name="Kamagata Y."/>
            <person name="Stams A.J.M."/>
            <person name="Imachi H."/>
            <person name="Sousa D.Z."/>
        </authorList>
    </citation>
    <scope>NUCLEOTIDE SEQUENCE [LARGE SCALE GENOMIC DNA]</scope>
    <source>
        <strain evidence="10 11">HH</strain>
    </source>
</reference>
<keyword evidence="2" id="KW-1003">Cell membrane</keyword>
<evidence type="ECO:0000256" key="8">
    <source>
        <dbReference type="SAM" id="Phobius"/>
    </source>
</evidence>
<dbReference type="GO" id="GO:0005886">
    <property type="term" value="C:plasma membrane"/>
    <property type="evidence" value="ECO:0007669"/>
    <property type="project" value="TreeGrafter"/>
</dbReference>
<feature type="transmembrane region" description="Helical" evidence="8">
    <location>
        <begin position="12"/>
        <end position="30"/>
    </location>
</feature>
<keyword evidence="4 8" id="KW-0812">Transmembrane</keyword>
<comment type="caution">
    <text evidence="10">The sequence shown here is derived from an EMBL/GenBank/DDBJ whole genome shotgun (WGS) entry which is preliminary data.</text>
</comment>
<evidence type="ECO:0000313" key="10">
    <source>
        <dbReference type="EMBL" id="TEB05824.1"/>
    </source>
</evidence>
<sequence>MIGRRRQRGWNIFESVFFIFLVLITGFVLLRSPFFEVRSILVQGNQLLDQDQIKSVSDIAPGVNIFKVDLAAAAARLKLIPLVKDVQVTRSLPSTVVIGVEERKPVGLLPTGEGFIEVDGEGVYLQKANAGAPGLPVVTGINFNLPSPGDAVDAAGLGDALTVISGLPGETVAELSEVHVDNDGQIRLYTIEGMQCRFGLAEDIQEKGDILNQLLIELRAVQDKINYIDLSCAGKPVVYYKLD</sequence>
<comment type="subcellular location">
    <subcellularLocation>
        <location evidence="1">Membrane</location>
    </subcellularLocation>
</comment>
<evidence type="ECO:0000256" key="2">
    <source>
        <dbReference type="ARBA" id="ARBA00022475"/>
    </source>
</evidence>
<dbReference type="Pfam" id="PF08478">
    <property type="entry name" value="POTRA_1"/>
    <property type="match status" value="1"/>
</dbReference>
<dbReference type="EMBL" id="QFGA01000002">
    <property type="protein sequence ID" value="TEB05824.1"/>
    <property type="molecule type" value="Genomic_DNA"/>
</dbReference>
<keyword evidence="11" id="KW-1185">Reference proteome</keyword>
<dbReference type="AlphaFoldDB" id="A0A4Y7RA46"/>
<dbReference type="Gene3D" id="3.10.20.310">
    <property type="entry name" value="membrane protein fhac"/>
    <property type="match status" value="1"/>
</dbReference>
<organism evidence="10 11">
    <name type="scientific">Pelotomaculum schinkii</name>
    <dbReference type="NCBI Taxonomy" id="78350"/>
    <lineage>
        <taxon>Bacteria</taxon>
        <taxon>Bacillati</taxon>
        <taxon>Bacillota</taxon>
        <taxon>Clostridia</taxon>
        <taxon>Eubacteriales</taxon>
        <taxon>Desulfotomaculaceae</taxon>
        <taxon>Pelotomaculum</taxon>
    </lineage>
</organism>
<proteinExistence type="predicted"/>
<dbReference type="InterPro" id="IPR013685">
    <property type="entry name" value="POTRA_FtsQ_type"/>
</dbReference>
<evidence type="ECO:0000256" key="3">
    <source>
        <dbReference type="ARBA" id="ARBA00022618"/>
    </source>
</evidence>
<dbReference type="GO" id="GO:0051301">
    <property type="term" value="P:cell division"/>
    <property type="evidence" value="ECO:0007669"/>
    <property type="project" value="UniProtKB-KW"/>
</dbReference>
<keyword evidence="7" id="KW-0131">Cell cycle</keyword>
<name>A0A4Y7RA46_9FIRM</name>
<dbReference type="Proteomes" id="UP000298324">
    <property type="component" value="Unassembled WGS sequence"/>
</dbReference>